<dbReference type="GO" id="GO:0050863">
    <property type="term" value="P:regulation of T cell activation"/>
    <property type="evidence" value="ECO:0007669"/>
    <property type="project" value="UniProtKB-ARBA"/>
</dbReference>
<organism evidence="9">
    <name type="scientific">Pundamilia nyererei</name>
    <dbReference type="NCBI Taxonomy" id="303518"/>
    <lineage>
        <taxon>Eukaryota</taxon>
        <taxon>Metazoa</taxon>
        <taxon>Chordata</taxon>
        <taxon>Craniata</taxon>
        <taxon>Vertebrata</taxon>
        <taxon>Euteleostomi</taxon>
        <taxon>Actinopterygii</taxon>
        <taxon>Neopterygii</taxon>
        <taxon>Teleostei</taxon>
        <taxon>Neoteleostei</taxon>
        <taxon>Acanthomorphata</taxon>
        <taxon>Ovalentaria</taxon>
        <taxon>Cichlomorphae</taxon>
        <taxon>Cichliformes</taxon>
        <taxon>Cichlidae</taxon>
        <taxon>African cichlids</taxon>
        <taxon>Pseudocrenilabrinae</taxon>
        <taxon>Haplochromini</taxon>
        <taxon>Pundamilia</taxon>
    </lineage>
</organism>
<dbReference type="SMART" id="SM00409">
    <property type="entry name" value="IG"/>
    <property type="match status" value="1"/>
</dbReference>
<dbReference type="AlphaFoldDB" id="A0A3B4H7J1"/>
<sequence>FSLGTPVSSHSECIVYFIFSLSGTPDISVTVKEDDDVILPCSLSTNENVKKMLFDWQKEGTPTQKNVFLYDDGKYYNNGLLGQDKEFKDRVSHFPEELSHGNASIRIKKTRLEDNGTYSCKFPDLKQETKIKLVVGECLYKFVYYLKMKQSACTLGSTPAVILNNYFISVTYIIHSVIIFLILYVL</sequence>
<evidence type="ECO:0000256" key="2">
    <source>
        <dbReference type="ARBA" id="ARBA00022729"/>
    </source>
</evidence>
<evidence type="ECO:0000256" key="1">
    <source>
        <dbReference type="ARBA" id="ARBA00004370"/>
    </source>
</evidence>
<feature type="transmembrane region" description="Helical" evidence="7">
    <location>
        <begin position="166"/>
        <end position="185"/>
    </location>
</feature>
<evidence type="ECO:0000256" key="5">
    <source>
        <dbReference type="ARBA" id="ARBA00023180"/>
    </source>
</evidence>
<dbReference type="GO" id="GO:0009897">
    <property type="term" value="C:external side of plasma membrane"/>
    <property type="evidence" value="ECO:0007669"/>
    <property type="project" value="TreeGrafter"/>
</dbReference>
<dbReference type="InterPro" id="IPR013783">
    <property type="entry name" value="Ig-like_fold"/>
</dbReference>
<reference evidence="9" key="1">
    <citation type="submission" date="2023-09" db="UniProtKB">
        <authorList>
            <consortium name="Ensembl"/>
        </authorList>
    </citation>
    <scope>IDENTIFICATION</scope>
</reference>
<keyword evidence="4" id="KW-1015">Disulfide bond</keyword>
<accession>A0A3B4H7J1</accession>
<protein>
    <recommendedName>
        <fullName evidence="8">Ig-like domain-containing protein</fullName>
    </recommendedName>
</protein>
<keyword evidence="7" id="KW-0812">Transmembrane</keyword>
<feature type="domain" description="Ig-like" evidence="8">
    <location>
        <begin position="6"/>
        <end position="132"/>
    </location>
</feature>
<evidence type="ECO:0000259" key="8">
    <source>
        <dbReference type="PROSITE" id="PS50835"/>
    </source>
</evidence>
<dbReference type="GeneTree" id="ENSGT00940000170002"/>
<dbReference type="GO" id="GO:0001817">
    <property type="term" value="P:regulation of cytokine production"/>
    <property type="evidence" value="ECO:0007669"/>
    <property type="project" value="TreeGrafter"/>
</dbReference>
<keyword evidence="5" id="KW-0325">Glycoprotein</keyword>
<evidence type="ECO:0000256" key="7">
    <source>
        <dbReference type="SAM" id="Phobius"/>
    </source>
</evidence>
<keyword evidence="7" id="KW-1133">Transmembrane helix</keyword>
<dbReference type="GO" id="GO:0005102">
    <property type="term" value="F:signaling receptor binding"/>
    <property type="evidence" value="ECO:0007669"/>
    <property type="project" value="TreeGrafter"/>
</dbReference>
<evidence type="ECO:0000256" key="4">
    <source>
        <dbReference type="ARBA" id="ARBA00023157"/>
    </source>
</evidence>
<dbReference type="InterPro" id="IPR013106">
    <property type="entry name" value="Ig_V-set"/>
</dbReference>
<keyword evidence="2" id="KW-0732">Signal</keyword>
<keyword evidence="6" id="KW-0393">Immunoglobulin domain</keyword>
<dbReference type="InterPro" id="IPR050504">
    <property type="entry name" value="IgSF_BTN/MOG"/>
</dbReference>
<dbReference type="Ensembl" id="ENSPNYT00000032589.1">
    <property type="protein sequence ID" value="ENSPNYP00000031827.1"/>
    <property type="gene ID" value="ENSPNYG00000024011.1"/>
</dbReference>
<dbReference type="SMART" id="SM00406">
    <property type="entry name" value="IGv"/>
    <property type="match status" value="1"/>
</dbReference>
<dbReference type="GO" id="GO:0050852">
    <property type="term" value="P:T cell receptor signaling pathway"/>
    <property type="evidence" value="ECO:0007669"/>
    <property type="project" value="TreeGrafter"/>
</dbReference>
<name>A0A3B4H7J1_9CICH</name>
<proteinExistence type="predicted"/>
<dbReference type="GO" id="GO:1903037">
    <property type="term" value="P:regulation of leukocyte cell-cell adhesion"/>
    <property type="evidence" value="ECO:0007669"/>
    <property type="project" value="UniProtKB-ARBA"/>
</dbReference>
<dbReference type="FunFam" id="2.60.40.10:FF:000142">
    <property type="entry name" value="V-set domain-containing T-cell activation inhibitor 1"/>
    <property type="match status" value="1"/>
</dbReference>
<dbReference type="PROSITE" id="PS50835">
    <property type="entry name" value="IG_LIKE"/>
    <property type="match status" value="1"/>
</dbReference>
<dbReference type="PANTHER" id="PTHR24100">
    <property type="entry name" value="BUTYROPHILIN"/>
    <property type="match status" value="1"/>
</dbReference>
<dbReference type="InterPro" id="IPR003599">
    <property type="entry name" value="Ig_sub"/>
</dbReference>
<evidence type="ECO:0000256" key="3">
    <source>
        <dbReference type="ARBA" id="ARBA00023136"/>
    </source>
</evidence>
<evidence type="ECO:0000256" key="6">
    <source>
        <dbReference type="ARBA" id="ARBA00023319"/>
    </source>
</evidence>
<dbReference type="InterPro" id="IPR007110">
    <property type="entry name" value="Ig-like_dom"/>
</dbReference>
<evidence type="ECO:0000313" key="9">
    <source>
        <dbReference type="Ensembl" id="ENSPNYP00000031827.1"/>
    </source>
</evidence>
<dbReference type="Pfam" id="PF07686">
    <property type="entry name" value="V-set"/>
    <property type="match status" value="1"/>
</dbReference>
<dbReference type="InterPro" id="IPR036179">
    <property type="entry name" value="Ig-like_dom_sf"/>
</dbReference>
<keyword evidence="3 7" id="KW-0472">Membrane</keyword>
<dbReference type="Gene3D" id="2.60.40.10">
    <property type="entry name" value="Immunoglobulins"/>
    <property type="match status" value="1"/>
</dbReference>
<comment type="subcellular location">
    <subcellularLocation>
        <location evidence="1">Membrane</location>
    </subcellularLocation>
</comment>
<dbReference type="SUPFAM" id="SSF48726">
    <property type="entry name" value="Immunoglobulin"/>
    <property type="match status" value="1"/>
</dbReference>